<gene>
    <name evidence="2" type="ORF">ERS852471_03031</name>
</gene>
<keyword evidence="1" id="KW-1133">Transmembrane helix</keyword>
<evidence type="ECO:0000313" key="2">
    <source>
        <dbReference type="EMBL" id="CUP11544.1"/>
    </source>
</evidence>
<evidence type="ECO:0000256" key="1">
    <source>
        <dbReference type="SAM" id="Phobius"/>
    </source>
</evidence>
<feature type="transmembrane region" description="Helical" evidence="1">
    <location>
        <begin position="6"/>
        <end position="25"/>
    </location>
</feature>
<dbReference type="Proteomes" id="UP000095594">
    <property type="component" value="Unassembled WGS sequence"/>
</dbReference>
<protein>
    <submittedName>
        <fullName evidence="2">Uncharacterized protein</fullName>
    </submittedName>
</protein>
<dbReference type="OrthoDB" id="1930655at2"/>
<dbReference type="RefSeq" id="WP_055268005.1">
    <property type="nucleotide sequence ID" value="NZ_CABIXQ010000026.1"/>
</dbReference>
<dbReference type="EMBL" id="CYZX01000026">
    <property type="protein sequence ID" value="CUP11544.1"/>
    <property type="molecule type" value="Genomic_DNA"/>
</dbReference>
<name>A0A174KHD5_9CLOT</name>
<reference evidence="2 3" key="1">
    <citation type="submission" date="2015-09" db="EMBL/GenBank/DDBJ databases">
        <authorList>
            <consortium name="Pathogen Informatics"/>
        </authorList>
    </citation>
    <scope>NUCLEOTIDE SEQUENCE [LARGE SCALE GENOMIC DNA]</scope>
    <source>
        <strain evidence="2 3">2789STDY5834856</strain>
    </source>
</reference>
<evidence type="ECO:0000313" key="3">
    <source>
        <dbReference type="Proteomes" id="UP000095594"/>
    </source>
</evidence>
<keyword evidence="1" id="KW-0812">Transmembrane</keyword>
<dbReference type="AlphaFoldDB" id="A0A174KHD5"/>
<organism evidence="2 3">
    <name type="scientific">Clostridium disporicum</name>
    <dbReference type="NCBI Taxonomy" id="84024"/>
    <lineage>
        <taxon>Bacteria</taxon>
        <taxon>Bacillati</taxon>
        <taxon>Bacillota</taxon>
        <taxon>Clostridia</taxon>
        <taxon>Eubacteriales</taxon>
        <taxon>Clostridiaceae</taxon>
        <taxon>Clostridium</taxon>
    </lineage>
</organism>
<accession>A0A174KHD5</accession>
<keyword evidence="1" id="KW-0472">Membrane</keyword>
<sequence>MFNLIYVILGLYFISLVVTVLKEYYMKMKSTRTKEKTHLVTKLFSKFKNTLSEKNNIFVLKHNKKELSEDTIEFNPIVLSKEKRHLAFENAKYMCEECGSIANIDVYNINSSGSDENLKVLCKKCSEEYCAKMNLHYD</sequence>
<proteinExistence type="predicted"/>